<name>A0ACC5ZMF0_9TELE</name>
<protein>
    <submittedName>
        <fullName evidence="1">Uncharacterized protein</fullName>
    </submittedName>
</protein>
<organism evidence="1 2">
    <name type="scientific">Pangasius djambal</name>
    <dbReference type="NCBI Taxonomy" id="1691987"/>
    <lineage>
        <taxon>Eukaryota</taxon>
        <taxon>Metazoa</taxon>
        <taxon>Chordata</taxon>
        <taxon>Craniata</taxon>
        <taxon>Vertebrata</taxon>
        <taxon>Euteleostomi</taxon>
        <taxon>Actinopterygii</taxon>
        <taxon>Neopterygii</taxon>
        <taxon>Teleostei</taxon>
        <taxon>Ostariophysi</taxon>
        <taxon>Siluriformes</taxon>
        <taxon>Pangasiidae</taxon>
        <taxon>Pangasius</taxon>
    </lineage>
</organism>
<dbReference type="EMBL" id="CM041003">
    <property type="protein sequence ID" value="MCJ8749365.1"/>
    <property type="molecule type" value="Genomic_DNA"/>
</dbReference>
<evidence type="ECO:0000313" key="2">
    <source>
        <dbReference type="Proteomes" id="UP000830395"/>
    </source>
</evidence>
<accession>A0ACC5ZMF0</accession>
<reference evidence="1" key="1">
    <citation type="submission" date="2020-02" db="EMBL/GenBank/DDBJ databases">
        <title>Genome sequencing of the panga catfish, Pangasius djambal.</title>
        <authorList>
            <person name="Wen M."/>
            <person name="Zahm M."/>
            <person name="Roques C."/>
            <person name="Cabau C."/>
            <person name="Klopp C."/>
            <person name="Donnadieu C."/>
            <person name="Jouanno E."/>
            <person name="Avarre J.-C."/>
            <person name="Campet M."/>
            <person name="Ha T."/>
            <person name="Dugue R."/>
            <person name="Lampietro C."/>
            <person name="Louis A."/>
            <person name="Herpin A."/>
            <person name="Echchiki A."/>
            <person name="Berthelot C."/>
            <person name="Parey E."/>
            <person name="Roest-Crollius H."/>
            <person name="Braasch I."/>
            <person name="Postlethwait J.H."/>
            <person name="Bobe J."/>
            <person name="Montfort J."/>
            <person name="Bouchez O."/>
            <person name="Begum T."/>
            <person name="Schartl M."/>
            <person name="Gustiano R."/>
            <person name="Guiguen Y."/>
        </authorList>
    </citation>
    <scope>NUCLEOTIDE SEQUENCE</scope>
    <source>
        <strain evidence="1">Pdj_M5554</strain>
    </source>
</reference>
<keyword evidence="2" id="KW-1185">Reference proteome</keyword>
<proteinExistence type="predicted"/>
<feature type="non-terminal residue" evidence="1">
    <location>
        <position position="316"/>
    </location>
</feature>
<comment type="caution">
    <text evidence="1">The sequence shown here is derived from an EMBL/GenBank/DDBJ whole genome shotgun (WGS) entry which is preliminary data.</text>
</comment>
<dbReference type="Proteomes" id="UP000830395">
    <property type="component" value="Chromosome 29"/>
</dbReference>
<gene>
    <name evidence="1" type="ORF">PDJAM_G00175550</name>
</gene>
<evidence type="ECO:0000313" key="1">
    <source>
        <dbReference type="EMBL" id="MCJ8749365.1"/>
    </source>
</evidence>
<sequence length="316" mass="35486">MQEDRVRSILETHSPLSRKRTIVLTTGEDHGFISDCEVRHHRIGNISTFDKHQVLQLLGKIDAVVKETGGSDLQEKKHSGTQRRHQDHLTENTAKTAGDTVREKLEENKVSELRIILLGKSLSDTSSVGNFILGRSAFETEDPLHSVTLQCERVRGHVMGRYINIINAPHLFDHTLSHHQLTLCLKECVSLSAPGPHVIMLAVQPESFSEADKRRVDKILSSLSDEAHKYTMVITAKNIEIGTSVDQDEENVIQKIIAECNYRHLEFSGCSHDKLVGMMEEMVKENKGSLHCEIYEDADSAEGQNLSEQNVGQLEH</sequence>